<comment type="caution">
    <text evidence="1">The sequence shown here is derived from an EMBL/GenBank/DDBJ whole genome shotgun (WGS) entry which is preliminary data.</text>
</comment>
<name>A0A3L7AIM5_9HYPH</name>
<protein>
    <submittedName>
        <fullName evidence="1">Uncharacterized protein</fullName>
    </submittedName>
</protein>
<dbReference type="Proteomes" id="UP000269692">
    <property type="component" value="Unassembled WGS sequence"/>
</dbReference>
<accession>A0A3L7AIM5</accession>
<organism evidence="1 2">
    <name type="scientific">Xanthobacter tagetidis</name>
    <dbReference type="NCBI Taxonomy" id="60216"/>
    <lineage>
        <taxon>Bacteria</taxon>
        <taxon>Pseudomonadati</taxon>
        <taxon>Pseudomonadota</taxon>
        <taxon>Alphaproteobacteria</taxon>
        <taxon>Hyphomicrobiales</taxon>
        <taxon>Xanthobacteraceae</taxon>
        <taxon>Xanthobacter</taxon>
    </lineage>
</organism>
<dbReference type="RefSeq" id="WP_121622738.1">
    <property type="nucleotide sequence ID" value="NZ_JACIIW010000001.1"/>
</dbReference>
<gene>
    <name evidence="1" type="ORF">D9R14_07650</name>
</gene>
<keyword evidence="2" id="KW-1185">Reference proteome</keyword>
<evidence type="ECO:0000313" key="1">
    <source>
        <dbReference type="EMBL" id="RLP79528.1"/>
    </source>
</evidence>
<sequence length="137" mass="15165">MSQKSWEPEVSALAEEMKDGLRQVAGPGGSVKERIVRAARRTGFSYWRTFDLWYGKARRIDGHEVEAVRSKQEQEEALRAETDELLAEVLERVAVLEAAIAERDAQEASGPRPVEVGQVGLVGRVLGRPSGPLIRGR</sequence>
<dbReference type="OrthoDB" id="8456505at2"/>
<reference evidence="1 2" key="1">
    <citation type="submission" date="2018-10" db="EMBL/GenBank/DDBJ databases">
        <title>Xanthobacter tagetidis genome sequencing and assembly.</title>
        <authorList>
            <person name="Maclea K.S."/>
            <person name="Goen A.E."/>
            <person name="Fatima S.A."/>
        </authorList>
    </citation>
    <scope>NUCLEOTIDE SEQUENCE [LARGE SCALE GENOMIC DNA]</scope>
    <source>
        <strain evidence="1 2">ATCC 700314</strain>
    </source>
</reference>
<dbReference type="EMBL" id="RCTF01000005">
    <property type="protein sequence ID" value="RLP79528.1"/>
    <property type="molecule type" value="Genomic_DNA"/>
</dbReference>
<evidence type="ECO:0000313" key="2">
    <source>
        <dbReference type="Proteomes" id="UP000269692"/>
    </source>
</evidence>
<proteinExistence type="predicted"/>
<dbReference type="AlphaFoldDB" id="A0A3L7AIM5"/>